<evidence type="ECO:0000313" key="1">
    <source>
        <dbReference type="EMBL" id="KAF9785397.1"/>
    </source>
</evidence>
<name>A0A9P6L7D5_9AGAM</name>
<comment type="caution">
    <text evidence="1">The sequence shown here is derived from an EMBL/GenBank/DDBJ whole genome shotgun (WGS) entry which is preliminary data.</text>
</comment>
<accession>A0A9P6L7D5</accession>
<protein>
    <submittedName>
        <fullName evidence="1">Uncharacterized protein</fullName>
    </submittedName>
</protein>
<dbReference type="Pfam" id="PF00328">
    <property type="entry name" value="His_Phos_2"/>
    <property type="match status" value="1"/>
</dbReference>
<gene>
    <name evidence="1" type="ORF">BJ322DRAFT_1108836</name>
</gene>
<dbReference type="Gene3D" id="3.40.50.1240">
    <property type="entry name" value="Phosphoglycerate mutase-like"/>
    <property type="match status" value="1"/>
</dbReference>
<sequence length="215" mass="24343">MNSSTDDGSKSTYATDLFMVIGNGPCCLPPLVRLGEAQSGALGGKIRVHKLAGQTLCIIHTGRLDYEHLCGTNHQLQPVESREELRRDEDRRINELIGRLTNSLPRHCRRTNKTLLSSPKTFQLNRAIYVDSSHVNLMVAVFTAMGLFKQINRLLDTTKITEVRTWIISKVVPFSGWMTVDGVADYYHEVRVLKSHRYARNGGFRDFKKCNHTGR</sequence>
<dbReference type="SUPFAM" id="SSF53254">
    <property type="entry name" value="Phosphoglycerate mutase-like"/>
    <property type="match status" value="1"/>
</dbReference>
<dbReference type="AlphaFoldDB" id="A0A9P6L7D5"/>
<dbReference type="OrthoDB" id="6509975at2759"/>
<proteinExistence type="predicted"/>
<dbReference type="InterPro" id="IPR000560">
    <property type="entry name" value="His_Pase_clade-2"/>
</dbReference>
<dbReference type="Proteomes" id="UP000736335">
    <property type="component" value="Unassembled WGS sequence"/>
</dbReference>
<organism evidence="1 2">
    <name type="scientific">Thelephora terrestris</name>
    <dbReference type="NCBI Taxonomy" id="56493"/>
    <lineage>
        <taxon>Eukaryota</taxon>
        <taxon>Fungi</taxon>
        <taxon>Dikarya</taxon>
        <taxon>Basidiomycota</taxon>
        <taxon>Agaricomycotina</taxon>
        <taxon>Agaricomycetes</taxon>
        <taxon>Thelephorales</taxon>
        <taxon>Thelephoraceae</taxon>
        <taxon>Thelephora</taxon>
    </lineage>
</organism>
<evidence type="ECO:0000313" key="2">
    <source>
        <dbReference type="Proteomes" id="UP000736335"/>
    </source>
</evidence>
<reference evidence="1" key="2">
    <citation type="submission" date="2020-11" db="EMBL/GenBank/DDBJ databases">
        <authorList>
            <consortium name="DOE Joint Genome Institute"/>
            <person name="Kuo A."/>
            <person name="Miyauchi S."/>
            <person name="Kiss E."/>
            <person name="Drula E."/>
            <person name="Kohler A."/>
            <person name="Sanchez-Garcia M."/>
            <person name="Andreopoulos B."/>
            <person name="Barry K.W."/>
            <person name="Bonito G."/>
            <person name="Buee M."/>
            <person name="Carver A."/>
            <person name="Chen C."/>
            <person name="Cichocki N."/>
            <person name="Clum A."/>
            <person name="Culley D."/>
            <person name="Crous P.W."/>
            <person name="Fauchery L."/>
            <person name="Girlanda M."/>
            <person name="Hayes R."/>
            <person name="Keri Z."/>
            <person name="Labutti K."/>
            <person name="Lipzen A."/>
            <person name="Lombard V."/>
            <person name="Magnuson J."/>
            <person name="Maillard F."/>
            <person name="Morin E."/>
            <person name="Murat C."/>
            <person name="Nolan M."/>
            <person name="Ohm R."/>
            <person name="Pangilinan J."/>
            <person name="Pereira M."/>
            <person name="Perotto S."/>
            <person name="Peter M."/>
            <person name="Riley R."/>
            <person name="Sitrit Y."/>
            <person name="Stielow B."/>
            <person name="Szollosi G."/>
            <person name="Zifcakova L."/>
            <person name="Stursova M."/>
            <person name="Spatafora J.W."/>
            <person name="Tedersoo L."/>
            <person name="Vaario L.-M."/>
            <person name="Yamada A."/>
            <person name="Yan M."/>
            <person name="Wang P."/>
            <person name="Xu J."/>
            <person name="Bruns T."/>
            <person name="Baldrian P."/>
            <person name="Vilgalys R."/>
            <person name="Henrissat B."/>
            <person name="Grigoriev I.V."/>
            <person name="Hibbett D."/>
            <person name="Nagy L.G."/>
            <person name="Martin F.M."/>
        </authorList>
    </citation>
    <scope>NUCLEOTIDE SEQUENCE</scope>
    <source>
        <strain evidence="1">UH-Tt-Lm1</strain>
    </source>
</reference>
<reference evidence="1" key="1">
    <citation type="journal article" date="2020" name="Nat. Commun.">
        <title>Large-scale genome sequencing of mycorrhizal fungi provides insights into the early evolution of symbiotic traits.</title>
        <authorList>
            <person name="Miyauchi S."/>
            <person name="Kiss E."/>
            <person name="Kuo A."/>
            <person name="Drula E."/>
            <person name="Kohler A."/>
            <person name="Sanchez-Garcia M."/>
            <person name="Morin E."/>
            <person name="Andreopoulos B."/>
            <person name="Barry K.W."/>
            <person name="Bonito G."/>
            <person name="Buee M."/>
            <person name="Carver A."/>
            <person name="Chen C."/>
            <person name="Cichocki N."/>
            <person name="Clum A."/>
            <person name="Culley D."/>
            <person name="Crous P.W."/>
            <person name="Fauchery L."/>
            <person name="Girlanda M."/>
            <person name="Hayes R.D."/>
            <person name="Keri Z."/>
            <person name="LaButti K."/>
            <person name="Lipzen A."/>
            <person name="Lombard V."/>
            <person name="Magnuson J."/>
            <person name="Maillard F."/>
            <person name="Murat C."/>
            <person name="Nolan M."/>
            <person name="Ohm R.A."/>
            <person name="Pangilinan J."/>
            <person name="Pereira M.F."/>
            <person name="Perotto S."/>
            <person name="Peter M."/>
            <person name="Pfister S."/>
            <person name="Riley R."/>
            <person name="Sitrit Y."/>
            <person name="Stielow J.B."/>
            <person name="Szollosi G."/>
            <person name="Zifcakova L."/>
            <person name="Stursova M."/>
            <person name="Spatafora J.W."/>
            <person name="Tedersoo L."/>
            <person name="Vaario L.M."/>
            <person name="Yamada A."/>
            <person name="Yan M."/>
            <person name="Wang P."/>
            <person name="Xu J."/>
            <person name="Bruns T."/>
            <person name="Baldrian P."/>
            <person name="Vilgalys R."/>
            <person name="Dunand C."/>
            <person name="Henrissat B."/>
            <person name="Grigoriev I.V."/>
            <person name="Hibbett D."/>
            <person name="Nagy L.G."/>
            <person name="Martin F.M."/>
        </authorList>
    </citation>
    <scope>NUCLEOTIDE SEQUENCE</scope>
    <source>
        <strain evidence="1">UH-Tt-Lm1</strain>
    </source>
</reference>
<dbReference type="InterPro" id="IPR029033">
    <property type="entry name" value="His_PPase_superfam"/>
</dbReference>
<keyword evidence="2" id="KW-1185">Reference proteome</keyword>
<dbReference type="EMBL" id="WIUZ02000007">
    <property type="protein sequence ID" value="KAF9785397.1"/>
    <property type="molecule type" value="Genomic_DNA"/>
</dbReference>